<dbReference type="CDD" id="cd04059">
    <property type="entry name" value="Peptidases_S8_Protein_convertases_Kexins_Furin-like"/>
    <property type="match status" value="1"/>
</dbReference>
<accession>A0A9W9YC21</accession>
<dbReference type="InterPro" id="IPR023827">
    <property type="entry name" value="Peptidase_S8_Asp-AS"/>
</dbReference>
<reference evidence="15" key="1">
    <citation type="submission" date="2023-01" db="EMBL/GenBank/DDBJ databases">
        <title>Genome assembly of the deep-sea coral Lophelia pertusa.</title>
        <authorList>
            <person name="Herrera S."/>
            <person name="Cordes E."/>
        </authorList>
    </citation>
    <scope>NUCLEOTIDE SEQUENCE</scope>
    <source>
        <strain evidence="15">USNM1676648</strain>
        <tissue evidence="15">Polyp</tissue>
    </source>
</reference>
<dbReference type="Gene3D" id="2.60.120.260">
    <property type="entry name" value="Galactose-binding domain-like"/>
    <property type="match status" value="1"/>
</dbReference>
<dbReference type="InterPro" id="IPR034182">
    <property type="entry name" value="Kexin/furin"/>
</dbReference>
<evidence type="ECO:0000256" key="1">
    <source>
        <dbReference type="ARBA" id="ARBA00005325"/>
    </source>
</evidence>
<sequence length="598" mass="65668">MVTKRLFLFVLIVLCHCSSFVVLGTGVFTNTWAVKVAGDGVVLERLARKHGFVNESQVVYDYYIFDHKMVPTRSSYPSTHILKELLEEPEVLWSEQQVLQKYEMYSPRDEVTFNDPKWKDQWYMMRDDGPTYNVIEVWKMGYTGKGVVVGVVDSGLDKDHPELKNNFVQEASFDFVENEEDPSSTNGESVSHGNSCAGIIAAVANNSFCGVGLAYNAKIGGIRILTVGGLTDARKAKGISFRQDYVDIYSCSWGPTDYGYEVEEAGVVTEEALRQGALGGRKGLGSIFVFAAGNGGYSDDSCAFNGLVNSIYTIAITGVNNDGSLPHWGEHCPGILAVTYSKGISSLIDKTKLITATDNGECTEHFGASSAAAPMASGLIALALEANKNLTWRDVQHIIIRSSRANGRVIQTEDWITNGANLTASNNVGFGLMDAHRLVSLAVNWTTVAPQLKCTISHPRINRVIPSADALKVTISLNDVAVTRLCLGSKINYLEHVQVRVNLNYTSRGELEMNLTSPHGTTSRLTQYRPKDNSPDTTNLTNWVILTLHHWGENPAGIWELSLKNAKPEHKNTGMLFDWALIIFGTATDPLKDNAIRT</sequence>
<dbReference type="GO" id="GO:0016486">
    <property type="term" value="P:peptide hormone processing"/>
    <property type="evidence" value="ECO:0007669"/>
    <property type="project" value="TreeGrafter"/>
</dbReference>
<feature type="region of interest" description="Disordered" evidence="12">
    <location>
        <begin position="514"/>
        <end position="534"/>
    </location>
</feature>
<evidence type="ECO:0000256" key="3">
    <source>
        <dbReference type="ARBA" id="ARBA00022685"/>
    </source>
</evidence>
<feature type="compositionally biased region" description="Polar residues" evidence="12">
    <location>
        <begin position="514"/>
        <end position="526"/>
    </location>
</feature>
<dbReference type="Proteomes" id="UP001163046">
    <property type="component" value="Unassembled WGS sequence"/>
</dbReference>
<keyword evidence="9" id="KW-0325">Glycoprotein</keyword>
<evidence type="ECO:0000256" key="8">
    <source>
        <dbReference type="ARBA" id="ARBA00023157"/>
    </source>
</evidence>
<dbReference type="InterPro" id="IPR002884">
    <property type="entry name" value="P_dom"/>
</dbReference>
<name>A0A9W9YC21_9CNID</name>
<feature type="signal peptide" evidence="13">
    <location>
        <begin position="1"/>
        <end position="17"/>
    </location>
</feature>
<dbReference type="PROSITE" id="PS51829">
    <property type="entry name" value="P_HOMO_B"/>
    <property type="match status" value="1"/>
</dbReference>
<comment type="caution">
    <text evidence="15">The sequence shown here is derived from an EMBL/GenBank/DDBJ whole genome shotgun (WGS) entry which is preliminary data.</text>
</comment>
<protein>
    <recommendedName>
        <fullName evidence="14">P/Homo B domain-containing protein</fullName>
    </recommendedName>
</protein>
<keyword evidence="3" id="KW-0165">Cleavage on pair of basic residues</keyword>
<keyword evidence="7" id="KW-0865">Zymogen</keyword>
<dbReference type="Pfam" id="PF00082">
    <property type="entry name" value="Peptidase_S8"/>
    <property type="match status" value="1"/>
</dbReference>
<dbReference type="FunFam" id="2.60.120.260:FF:000006">
    <property type="entry name" value="Proprotein convertase subtilisin/kexin type 5"/>
    <property type="match status" value="1"/>
</dbReference>
<dbReference type="SUPFAM" id="SSF49785">
    <property type="entry name" value="Galactose-binding domain-like"/>
    <property type="match status" value="1"/>
</dbReference>
<keyword evidence="8" id="KW-1015">Disulfide bond</keyword>
<dbReference type="PRINTS" id="PR00723">
    <property type="entry name" value="SUBTILISIN"/>
</dbReference>
<keyword evidence="4 13" id="KW-0732">Signal</keyword>
<dbReference type="InterPro" id="IPR000209">
    <property type="entry name" value="Peptidase_S8/S53_dom"/>
</dbReference>
<evidence type="ECO:0000256" key="2">
    <source>
        <dbReference type="ARBA" id="ARBA00022670"/>
    </source>
</evidence>
<evidence type="ECO:0000256" key="9">
    <source>
        <dbReference type="ARBA" id="ARBA00023180"/>
    </source>
</evidence>
<dbReference type="InterPro" id="IPR036852">
    <property type="entry name" value="Peptidase_S8/S53_dom_sf"/>
</dbReference>
<dbReference type="OrthoDB" id="5985530at2759"/>
<keyword evidence="6 11" id="KW-0720">Serine protease</keyword>
<dbReference type="PANTHER" id="PTHR42884:SF31">
    <property type="entry name" value="PROPROTEIN CONVERTASE SUBTILISIN_KEXIN TYPE 5"/>
    <property type="match status" value="1"/>
</dbReference>
<dbReference type="PROSITE" id="PS00136">
    <property type="entry name" value="SUBTILASE_ASP"/>
    <property type="match status" value="1"/>
</dbReference>
<dbReference type="Gene3D" id="3.30.70.850">
    <property type="entry name" value="Peptidase S8, pro-domain"/>
    <property type="match status" value="1"/>
</dbReference>
<feature type="domain" description="P/Homo B" evidence="14">
    <location>
        <begin position="448"/>
        <end position="589"/>
    </location>
</feature>
<evidence type="ECO:0000256" key="7">
    <source>
        <dbReference type="ARBA" id="ARBA00023145"/>
    </source>
</evidence>
<evidence type="ECO:0000313" key="15">
    <source>
        <dbReference type="EMBL" id="KAJ7328630.1"/>
    </source>
</evidence>
<dbReference type="GO" id="GO:0000139">
    <property type="term" value="C:Golgi membrane"/>
    <property type="evidence" value="ECO:0007669"/>
    <property type="project" value="TreeGrafter"/>
</dbReference>
<dbReference type="InterPro" id="IPR032815">
    <property type="entry name" value="S8_pro-domain"/>
</dbReference>
<dbReference type="SUPFAM" id="SSF54897">
    <property type="entry name" value="Protease propeptides/inhibitors"/>
    <property type="match status" value="1"/>
</dbReference>
<proteinExistence type="inferred from homology"/>
<evidence type="ECO:0000256" key="10">
    <source>
        <dbReference type="PIRSR" id="PIRSR615500-1"/>
    </source>
</evidence>
<evidence type="ECO:0000256" key="4">
    <source>
        <dbReference type="ARBA" id="ARBA00022729"/>
    </source>
</evidence>
<dbReference type="PANTHER" id="PTHR42884">
    <property type="entry name" value="PROPROTEIN CONVERTASE SUBTILISIN/KEXIN-RELATED"/>
    <property type="match status" value="1"/>
</dbReference>
<organism evidence="15 16">
    <name type="scientific">Desmophyllum pertusum</name>
    <dbReference type="NCBI Taxonomy" id="174260"/>
    <lineage>
        <taxon>Eukaryota</taxon>
        <taxon>Metazoa</taxon>
        <taxon>Cnidaria</taxon>
        <taxon>Anthozoa</taxon>
        <taxon>Hexacorallia</taxon>
        <taxon>Scleractinia</taxon>
        <taxon>Caryophylliina</taxon>
        <taxon>Caryophylliidae</taxon>
        <taxon>Desmophyllum</taxon>
    </lineage>
</organism>
<evidence type="ECO:0000256" key="12">
    <source>
        <dbReference type="SAM" id="MobiDB-lite"/>
    </source>
</evidence>
<feature type="active site" description="Charge relay system" evidence="10 11">
    <location>
        <position position="192"/>
    </location>
</feature>
<keyword evidence="5 11" id="KW-0378">Hydrolase</keyword>
<dbReference type="AlphaFoldDB" id="A0A9W9YC21"/>
<evidence type="ECO:0000313" key="16">
    <source>
        <dbReference type="Proteomes" id="UP001163046"/>
    </source>
</evidence>
<dbReference type="GO" id="GO:0005802">
    <property type="term" value="C:trans-Golgi network"/>
    <property type="evidence" value="ECO:0007669"/>
    <property type="project" value="TreeGrafter"/>
</dbReference>
<feature type="chain" id="PRO_5040852943" description="P/Homo B domain-containing protein" evidence="13">
    <location>
        <begin position="18"/>
        <end position="598"/>
    </location>
</feature>
<dbReference type="Gene3D" id="3.40.50.200">
    <property type="entry name" value="Peptidase S8/S53 domain"/>
    <property type="match status" value="1"/>
</dbReference>
<dbReference type="Pfam" id="PF01483">
    <property type="entry name" value="P_proprotein"/>
    <property type="match status" value="1"/>
</dbReference>
<dbReference type="FunFam" id="3.40.50.200:FF:000021">
    <property type="entry name" value="Proprotein convertase subtilisin/kexin type 5a"/>
    <property type="match status" value="1"/>
</dbReference>
<keyword evidence="2 11" id="KW-0645">Protease</keyword>
<gene>
    <name evidence="15" type="ORF">OS493_023899</name>
</gene>
<dbReference type="InterPro" id="IPR008979">
    <property type="entry name" value="Galactose-bd-like_sf"/>
</dbReference>
<dbReference type="GO" id="GO:0004252">
    <property type="term" value="F:serine-type endopeptidase activity"/>
    <property type="evidence" value="ECO:0007669"/>
    <property type="project" value="UniProtKB-UniRule"/>
</dbReference>
<feature type="active site" description="Charge relay system" evidence="10 11">
    <location>
        <position position="370"/>
    </location>
</feature>
<evidence type="ECO:0000256" key="6">
    <source>
        <dbReference type="ARBA" id="ARBA00022825"/>
    </source>
</evidence>
<comment type="similarity">
    <text evidence="1">Belongs to the peptidase S8 family. Furin subfamily.</text>
</comment>
<dbReference type="InterPro" id="IPR015500">
    <property type="entry name" value="Peptidase_S8_subtilisin-rel"/>
</dbReference>
<dbReference type="Pfam" id="PF16470">
    <property type="entry name" value="S8_pro-domain"/>
    <property type="match status" value="1"/>
</dbReference>
<dbReference type="EMBL" id="MU827795">
    <property type="protein sequence ID" value="KAJ7328630.1"/>
    <property type="molecule type" value="Genomic_DNA"/>
</dbReference>
<evidence type="ECO:0000256" key="5">
    <source>
        <dbReference type="ARBA" id="ARBA00022801"/>
    </source>
</evidence>
<dbReference type="SUPFAM" id="SSF52743">
    <property type="entry name" value="Subtilisin-like"/>
    <property type="match status" value="1"/>
</dbReference>
<feature type="active site" description="Charge relay system" evidence="10 11">
    <location>
        <position position="153"/>
    </location>
</feature>
<dbReference type="PROSITE" id="PS51892">
    <property type="entry name" value="SUBTILASE"/>
    <property type="match status" value="1"/>
</dbReference>
<dbReference type="InterPro" id="IPR038466">
    <property type="entry name" value="S8_pro-domain_sf"/>
</dbReference>
<keyword evidence="16" id="KW-1185">Reference proteome</keyword>
<evidence type="ECO:0000259" key="14">
    <source>
        <dbReference type="PROSITE" id="PS51829"/>
    </source>
</evidence>
<evidence type="ECO:0000256" key="13">
    <source>
        <dbReference type="SAM" id="SignalP"/>
    </source>
</evidence>
<evidence type="ECO:0000256" key="11">
    <source>
        <dbReference type="PROSITE-ProRule" id="PRU01240"/>
    </source>
</evidence>